<proteinExistence type="predicted"/>
<organism evidence="1 2">
    <name type="scientific">Quercus suber</name>
    <name type="common">Cork oak</name>
    <dbReference type="NCBI Taxonomy" id="58331"/>
    <lineage>
        <taxon>Eukaryota</taxon>
        <taxon>Viridiplantae</taxon>
        <taxon>Streptophyta</taxon>
        <taxon>Embryophyta</taxon>
        <taxon>Tracheophyta</taxon>
        <taxon>Spermatophyta</taxon>
        <taxon>Magnoliopsida</taxon>
        <taxon>eudicotyledons</taxon>
        <taxon>Gunneridae</taxon>
        <taxon>Pentapetalae</taxon>
        <taxon>rosids</taxon>
        <taxon>fabids</taxon>
        <taxon>Fagales</taxon>
        <taxon>Fagaceae</taxon>
        <taxon>Quercus</taxon>
    </lineage>
</organism>
<evidence type="ECO:0000313" key="2">
    <source>
        <dbReference type="Proteomes" id="UP000237347"/>
    </source>
</evidence>
<evidence type="ECO:0000313" key="1">
    <source>
        <dbReference type="EMBL" id="KAK7856282.1"/>
    </source>
</evidence>
<comment type="caution">
    <text evidence="1">The sequence shown here is derived from an EMBL/GenBank/DDBJ whole genome shotgun (WGS) entry which is preliminary data.</text>
</comment>
<sequence>MVIATLSPNIQLPSPVDLVEALAAWHALILA</sequence>
<protein>
    <submittedName>
        <fullName evidence="1">Uncharacterized protein</fullName>
    </submittedName>
</protein>
<keyword evidence="2" id="KW-1185">Reference proteome</keyword>
<dbReference type="EMBL" id="PKMF04000038">
    <property type="protein sequence ID" value="KAK7856282.1"/>
    <property type="molecule type" value="Genomic_DNA"/>
</dbReference>
<reference evidence="1 2" key="1">
    <citation type="journal article" date="2018" name="Sci. Data">
        <title>The draft genome sequence of cork oak.</title>
        <authorList>
            <person name="Ramos A.M."/>
            <person name="Usie A."/>
            <person name="Barbosa P."/>
            <person name="Barros P.M."/>
            <person name="Capote T."/>
            <person name="Chaves I."/>
            <person name="Simoes F."/>
            <person name="Abreu I."/>
            <person name="Carrasquinho I."/>
            <person name="Faro C."/>
            <person name="Guimaraes J.B."/>
            <person name="Mendonca D."/>
            <person name="Nobrega F."/>
            <person name="Rodrigues L."/>
            <person name="Saibo N.J.M."/>
            <person name="Varela M.C."/>
            <person name="Egas C."/>
            <person name="Matos J."/>
            <person name="Miguel C.M."/>
            <person name="Oliveira M.M."/>
            <person name="Ricardo C.P."/>
            <person name="Goncalves S."/>
        </authorList>
    </citation>
    <scope>NUCLEOTIDE SEQUENCE [LARGE SCALE GENOMIC DNA]</scope>
    <source>
        <strain evidence="2">cv. HL8</strain>
    </source>
</reference>
<accession>A0AAW0LYE9</accession>
<name>A0AAW0LYE9_QUESU</name>
<dbReference type="Proteomes" id="UP000237347">
    <property type="component" value="Unassembled WGS sequence"/>
</dbReference>
<dbReference type="AlphaFoldDB" id="A0AAW0LYE9"/>
<gene>
    <name evidence="1" type="ORF">CFP56_024483</name>
</gene>